<reference evidence="2" key="1">
    <citation type="submission" date="2020-02" db="EMBL/GenBank/DDBJ databases">
        <authorList>
            <person name="Meier V. D."/>
        </authorList>
    </citation>
    <scope>NUCLEOTIDE SEQUENCE</scope>
    <source>
        <strain evidence="2">AVDCRST_MAG72</strain>
    </source>
</reference>
<dbReference type="GO" id="GO:0004089">
    <property type="term" value="F:carbonate dehydratase activity"/>
    <property type="evidence" value="ECO:0007669"/>
    <property type="project" value="UniProtKB-EC"/>
</dbReference>
<keyword evidence="2" id="KW-0456">Lyase</keyword>
<feature type="non-terminal residue" evidence="2">
    <location>
        <position position="1"/>
    </location>
</feature>
<organism evidence="2">
    <name type="scientific">uncultured Nocardioidaceae bacterium</name>
    <dbReference type="NCBI Taxonomy" id="253824"/>
    <lineage>
        <taxon>Bacteria</taxon>
        <taxon>Bacillati</taxon>
        <taxon>Actinomycetota</taxon>
        <taxon>Actinomycetes</taxon>
        <taxon>Propionibacteriales</taxon>
        <taxon>Nocardioidaceae</taxon>
        <taxon>environmental samples</taxon>
    </lineage>
</organism>
<feature type="compositionally biased region" description="Basic residues" evidence="1">
    <location>
        <begin position="37"/>
        <end position="53"/>
    </location>
</feature>
<accession>A0A6J4LGN8</accession>
<protein>
    <submittedName>
        <fullName evidence="2">Carbonic anhydrase, gamma class</fullName>
        <ecNumber evidence="2">4.2.1.1</ecNumber>
    </submittedName>
</protein>
<feature type="region of interest" description="Disordered" evidence="1">
    <location>
        <begin position="1"/>
        <end position="152"/>
    </location>
</feature>
<evidence type="ECO:0000256" key="1">
    <source>
        <dbReference type="SAM" id="MobiDB-lite"/>
    </source>
</evidence>
<dbReference type="EMBL" id="CADCUJ010000006">
    <property type="protein sequence ID" value="CAA9328399.1"/>
    <property type="molecule type" value="Genomic_DNA"/>
</dbReference>
<sequence length="173" mass="19312">DPARLLRRARTRRRDRRLRRRGGHPGRGGAGACRGQHLVRRRGQGRRRPHRDRRAQQRTGRLRPALRPDLPGHRRRGRHDRSPRRRARLHRRGRVPRGDGGGAPQRCCPRQRLSPGRGLCAAGRHGRPAGLAGRRHPGQGEAPGHRAGARADPVGHGVVRLACPALPRQAARV</sequence>
<evidence type="ECO:0000313" key="2">
    <source>
        <dbReference type="EMBL" id="CAA9328399.1"/>
    </source>
</evidence>
<dbReference type="AlphaFoldDB" id="A0A6J4LGN8"/>
<gene>
    <name evidence="2" type="ORF">AVDCRST_MAG72-124</name>
</gene>
<dbReference type="EC" id="4.2.1.1" evidence="2"/>
<proteinExistence type="predicted"/>
<feature type="compositionally biased region" description="Basic residues" evidence="1">
    <location>
        <begin position="73"/>
        <end position="95"/>
    </location>
</feature>
<name>A0A6J4LGN8_9ACTN</name>
<feature type="non-terminal residue" evidence="2">
    <location>
        <position position="173"/>
    </location>
</feature>
<feature type="compositionally biased region" description="Basic residues" evidence="1">
    <location>
        <begin position="1"/>
        <end position="24"/>
    </location>
</feature>